<evidence type="ECO:0000313" key="3">
    <source>
        <dbReference type="Proteomes" id="UP001249851"/>
    </source>
</evidence>
<keyword evidence="1" id="KW-0812">Transmembrane</keyword>
<feature type="transmembrane region" description="Helical" evidence="1">
    <location>
        <begin position="59"/>
        <end position="78"/>
    </location>
</feature>
<evidence type="ECO:0000256" key="1">
    <source>
        <dbReference type="SAM" id="Phobius"/>
    </source>
</evidence>
<feature type="non-terminal residue" evidence="2">
    <location>
        <position position="83"/>
    </location>
</feature>
<protein>
    <submittedName>
        <fullName evidence="2">Uncharacterized protein</fullName>
    </submittedName>
</protein>
<keyword evidence="1" id="KW-1133">Transmembrane helix</keyword>
<reference evidence="2" key="2">
    <citation type="journal article" date="2023" name="Science">
        <title>Genomic signatures of disease resistance in endangered staghorn corals.</title>
        <authorList>
            <person name="Vollmer S.V."/>
            <person name="Selwyn J.D."/>
            <person name="Despard B.A."/>
            <person name="Roesel C.L."/>
        </authorList>
    </citation>
    <scope>NUCLEOTIDE SEQUENCE</scope>
    <source>
        <strain evidence="2">K2</strain>
    </source>
</reference>
<gene>
    <name evidence="2" type="ORF">P5673_033791</name>
</gene>
<feature type="non-terminal residue" evidence="2">
    <location>
        <position position="1"/>
    </location>
</feature>
<accession>A0AAD9PPA7</accession>
<comment type="caution">
    <text evidence="2">The sequence shown here is derived from an EMBL/GenBank/DDBJ whole genome shotgun (WGS) entry which is preliminary data.</text>
</comment>
<sequence length="83" mass="9335">GPATRYMHNIELQKQVDKSARTVEKQERHIEALESQFGEINAGRLAKSKVCIRRHWKSAVIILLCLALSVLATLVLSLHCALE</sequence>
<organism evidence="2 3">
    <name type="scientific">Acropora cervicornis</name>
    <name type="common">Staghorn coral</name>
    <dbReference type="NCBI Taxonomy" id="6130"/>
    <lineage>
        <taxon>Eukaryota</taxon>
        <taxon>Metazoa</taxon>
        <taxon>Cnidaria</taxon>
        <taxon>Anthozoa</taxon>
        <taxon>Hexacorallia</taxon>
        <taxon>Scleractinia</taxon>
        <taxon>Astrocoeniina</taxon>
        <taxon>Acroporidae</taxon>
        <taxon>Acropora</taxon>
    </lineage>
</organism>
<reference evidence="2" key="1">
    <citation type="journal article" date="2023" name="G3 (Bethesda)">
        <title>Whole genome assembly and annotation of the endangered Caribbean coral Acropora cervicornis.</title>
        <authorList>
            <person name="Selwyn J.D."/>
            <person name="Vollmer S.V."/>
        </authorList>
    </citation>
    <scope>NUCLEOTIDE SEQUENCE</scope>
    <source>
        <strain evidence="2">K2</strain>
    </source>
</reference>
<dbReference type="Proteomes" id="UP001249851">
    <property type="component" value="Unassembled WGS sequence"/>
</dbReference>
<keyword evidence="1" id="KW-0472">Membrane</keyword>
<name>A0AAD9PPA7_ACRCE</name>
<proteinExistence type="predicted"/>
<dbReference type="EMBL" id="JARQWQ010000395">
    <property type="protein sequence ID" value="KAK2546611.1"/>
    <property type="molecule type" value="Genomic_DNA"/>
</dbReference>
<keyword evidence="3" id="KW-1185">Reference proteome</keyword>
<dbReference type="AlphaFoldDB" id="A0AAD9PPA7"/>
<evidence type="ECO:0000313" key="2">
    <source>
        <dbReference type="EMBL" id="KAK2546611.1"/>
    </source>
</evidence>